<dbReference type="GeneTree" id="ENSGT00940000153849"/>
<dbReference type="Pfam" id="PF02862">
    <property type="entry name" value="DDHD"/>
    <property type="match status" value="1"/>
</dbReference>
<feature type="region of interest" description="Disordered" evidence="1">
    <location>
        <begin position="21"/>
        <end position="101"/>
    </location>
</feature>
<feature type="compositionally biased region" description="Polar residues" evidence="1">
    <location>
        <begin position="79"/>
        <end position="89"/>
    </location>
</feature>
<dbReference type="InterPro" id="IPR001666">
    <property type="entry name" value="PI_transfer"/>
</dbReference>
<reference evidence="4" key="1">
    <citation type="submission" date="2018-06" db="EMBL/GenBank/DDBJ databases">
        <title>Genome assembly of Danube salmon.</title>
        <authorList>
            <person name="Macqueen D.J."/>
            <person name="Gundappa M.K."/>
        </authorList>
    </citation>
    <scope>NUCLEOTIDE SEQUENCE [LARGE SCALE GENOMIC DNA]</scope>
</reference>
<dbReference type="Proteomes" id="UP000314982">
    <property type="component" value="Unassembled WGS sequence"/>
</dbReference>
<organism evidence="3 4">
    <name type="scientific">Hucho hucho</name>
    <name type="common">huchen</name>
    <dbReference type="NCBI Taxonomy" id="62062"/>
    <lineage>
        <taxon>Eukaryota</taxon>
        <taxon>Metazoa</taxon>
        <taxon>Chordata</taxon>
        <taxon>Craniata</taxon>
        <taxon>Vertebrata</taxon>
        <taxon>Euteleostomi</taxon>
        <taxon>Actinopterygii</taxon>
        <taxon>Neopterygii</taxon>
        <taxon>Teleostei</taxon>
        <taxon>Protacanthopterygii</taxon>
        <taxon>Salmoniformes</taxon>
        <taxon>Salmonidae</taxon>
        <taxon>Salmoninae</taxon>
        <taxon>Hucho</taxon>
    </lineage>
</organism>
<dbReference type="GO" id="GO:0046872">
    <property type="term" value="F:metal ion binding"/>
    <property type="evidence" value="ECO:0007669"/>
    <property type="project" value="InterPro"/>
</dbReference>
<proteinExistence type="predicted"/>
<evidence type="ECO:0000259" key="2">
    <source>
        <dbReference type="PROSITE" id="PS51043"/>
    </source>
</evidence>
<dbReference type="InterPro" id="IPR004177">
    <property type="entry name" value="DDHD_dom"/>
</dbReference>
<keyword evidence="4" id="KW-1185">Reference proteome</keyword>
<dbReference type="PROSITE" id="PS51043">
    <property type="entry name" value="DDHD"/>
    <property type="match status" value="1"/>
</dbReference>
<protein>
    <recommendedName>
        <fullName evidence="2">DDHD domain-containing protein</fullName>
    </recommendedName>
</protein>
<dbReference type="STRING" id="62062.ENSHHUP00000080593"/>
<dbReference type="SMART" id="SM01127">
    <property type="entry name" value="DDHD"/>
    <property type="match status" value="1"/>
</dbReference>
<reference evidence="3" key="3">
    <citation type="submission" date="2025-09" db="UniProtKB">
        <authorList>
            <consortium name="Ensembl"/>
        </authorList>
    </citation>
    <scope>IDENTIFICATION</scope>
</reference>
<dbReference type="GO" id="GO:0035091">
    <property type="term" value="F:phosphatidylinositol binding"/>
    <property type="evidence" value="ECO:0007669"/>
    <property type="project" value="TreeGrafter"/>
</dbReference>
<dbReference type="Ensembl" id="ENSHHUT00000083169.1">
    <property type="protein sequence ID" value="ENSHHUP00000080593.1"/>
    <property type="gene ID" value="ENSHHUG00000046919.1"/>
</dbReference>
<evidence type="ECO:0000313" key="3">
    <source>
        <dbReference type="Ensembl" id="ENSHHUP00000080593.1"/>
    </source>
</evidence>
<feature type="compositionally biased region" description="Low complexity" evidence="1">
    <location>
        <begin position="21"/>
        <end position="39"/>
    </location>
</feature>
<name>A0A4W5R3T8_9TELE</name>
<feature type="domain" description="DDHD" evidence="2">
    <location>
        <begin position="130"/>
        <end position="241"/>
    </location>
</feature>
<evidence type="ECO:0000256" key="1">
    <source>
        <dbReference type="SAM" id="MobiDB-lite"/>
    </source>
</evidence>
<reference evidence="3" key="2">
    <citation type="submission" date="2025-08" db="UniProtKB">
        <authorList>
            <consortium name="Ensembl"/>
        </authorList>
    </citation>
    <scope>IDENTIFICATION</scope>
</reference>
<dbReference type="PANTHER" id="PTHR10658:SF11">
    <property type="entry name" value="VIBRATOR, ISOFORM B"/>
    <property type="match status" value="1"/>
</dbReference>
<accession>A0A4W5R3T8</accession>
<evidence type="ECO:0000313" key="4">
    <source>
        <dbReference type="Proteomes" id="UP000314982"/>
    </source>
</evidence>
<dbReference type="GO" id="GO:0008525">
    <property type="term" value="F:phosphatidylcholine transporter activity"/>
    <property type="evidence" value="ECO:0007669"/>
    <property type="project" value="TreeGrafter"/>
</dbReference>
<dbReference type="AlphaFoldDB" id="A0A4W5R3T8"/>
<dbReference type="PANTHER" id="PTHR10658">
    <property type="entry name" value="PHOSPHATIDYLINOSITOL TRANSFER PROTEIN"/>
    <property type="match status" value="1"/>
</dbReference>
<dbReference type="GO" id="GO:0031210">
    <property type="term" value="F:phosphatidylcholine binding"/>
    <property type="evidence" value="ECO:0007669"/>
    <property type="project" value="TreeGrafter"/>
</dbReference>
<sequence>MGDCVGGVLCFDALCFSSSSSSSQRQHSSPSHSSSRNNSTESLKDNPEDSPCHSPSLGLSSSKRLSKSNIDISALPSDGHSQGRQPLSRKQSDSYDGDTGQHSFFSSLMQEGVDLRPGSSSSLILNPGRFDFEVSECFLLGCPLGLVLAMRRTVLPAVQVSQLRPACNQIFNLFYPSDPSASRLEPLLEPLFHKLPPFPMPRYQRYPLGDGRCTLIESASQSVSPVCVQCAVKDKVPTTLK</sequence>
<dbReference type="GO" id="GO:0008526">
    <property type="term" value="F:phosphatidylinositol transfer activity"/>
    <property type="evidence" value="ECO:0007669"/>
    <property type="project" value="TreeGrafter"/>
</dbReference>
<feature type="compositionally biased region" description="Basic and acidic residues" evidence="1">
    <location>
        <begin position="42"/>
        <end position="51"/>
    </location>
</feature>
<dbReference type="GO" id="GO:0005737">
    <property type="term" value="C:cytoplasm"/>
    <property type="evidence" value="ECO:0007669"/>
    <property type="project" value="TreeGrafter"/>
</dbReference>
<feature type="compositionally biased region" description="Low complexity" evidence="1">
    <location>
        <begin position="52"/>
        <end position="63"/>
    </location>
</feature>